<dbReference type="Gene3D" id="3.10.50.10">
    <property type="match status" value="1"/>
</dbReference>
<dbReference type="SMART" id="SM00636">
    <property type="entry name" value="Glyco_18"/>
    <property type="match status" value="1"/>
</dbReference>
<dbReference type="PROSITE" id="PS51910">
    <property type="entry name" value="GH18_2"/>
    <property type="match status" value="1"/>
</dbReference>
<evidence type="ECO:0000313" key="8">
    <source>
        <dbReference type="Proteomes" id="UP000694888"/>
    </source>
</evidence>
<evidence type="ECO:0000256" key="6">
    <source>
        <dbReference type="SAM" id="SignalP"/>
    </source>
</evidence>
<evidence type="ECO:0000256" key="3">
    <source>
        <dbReference type="RuleBase" id="RU000489"/>
    </source>
</evidence>
<feature type="region of interest" description="Disordered" evidence="5">
    <location>
        <begin position="34"/>
        <end position="59"/>
    </location>
</feature>
<evidence type="ECO:0000259" key="7">
    <source>
        <dbReference type="PROSITE" id="PS51910"/>
    </source>
</evidence>
<dbReference type="RefSeq" id="XP_012945342.1">
    <property type="nucleotide sequence ID" value="XM_013089888.2"/>
</dbReference>
<evidence type="ECO:0000256" key="1">
    <source>
        <dbReference type="ARBA" id="ARBA00022801"/>
    </source>
</evidence>
<dbReference type="InterPro" id="IPR050314">
    <property type="entry name" value="Glycosyl_Hydrlase_18"/>
</dbReference>
<organism evidence="8 9">
    <name type="scientific">Aplysia californica</name>
    <name type="common">California sea hare</name>
    <dbReference type="NCBI Taxonomy" id="6500"/>
    <lineage>
        <taxon>Eukaryota</taxon>
        <taxon>Metazoa</taxon>
        <taxon>Spiralia</taxon>
        <taxon>Lophotrochozoa</taxon>
        <taxon>Mollusca</taxon>
        <taxon>Gastropoda</taxon>
        <taxon>Heterobranchia</taxon>
        <taxon>Euthyneura</taxon>
        <taxon>Tectipleura</taxon>
        <taxon>Aplysiida</taxon>
        <taxon>Aplysioidea</taxon>
        <taxon>Aplysiidae</taxon>
        <taxon>Aplysia</taxon>
    </lineage>
</organism>
<feature type="compositionally biased region" description="Pro residues" evidence="5">
    <location>
        <begin position="41"/>
        <end position="51"/>
    </location>
</feature>
<dbReference type="SUPFAM" id="SSF51445">
    <property type="entry name" value="(Trans)glycosidases"/>
    <property type="match status" value="1"/>
</dbReference>
<accession>A0ABM1AD00</accession>
<dbReference type="InterPro" id="IPR011583">
    <property type="entry name" value="Chitinase_II/V-like_cat"/>
</dbReference>
<dbReference type="Gene3D" id="3.20.20.80">
    <property type="entry name" value="Glycosidases"/>
    <property type="match status" value="1"/>
</dbReference>
<dbReference type="InterPro" id="IPR001579">
    <property type="entry name" value="Glyco_hydro_18_chit_AS"/>
</dbReference>
<dbReference type="InterPro" id="IPR001223">
    <property type="entry name" value="Glyco_hydro18_cat"/>
</dbReference>
<dbReference type="GeneID" id="106013636"/>
<evidence type="ECO:0000256" key="5">
    <source>
        <dbReference type="SAM" id="MobiDB-lite"/>
    </source>
</evidence>
<keyword evidence="2 3" id="KW-0326">Glycosidase</keyword>
<gene>
    <name evidence="9" type="primary">LOC106013636</name>
</gene>
<keyword evidence="1 3" id="KW-0378">Hydrolase</keyword>
<sequence length="436" mass="47950">MANLLLLSATSVSAGAKRGHCAYYGVCDDDGQTTSAIDNPPTNPTQPPANNPTPTTTSCGGPCQRRVCYYTSWAQYRQGDRNKFFPEDIDPSLCSHVMYSFAKMVGNNLAAFEWNDESTDWSTGHYEKVTNLKNQNPELKVLLAVGGWNMGSDEFTAMVATPGNRAEFVTSSIRFLREHNFDGLDLDWEYPANRGSPPGDKEKFATLVKELRAAFEAEVSGTGQPRLLLTAAVAAGQATIDSAYDIPSISAHLDFINLMTYDLHGSWERQTGHNSPLYAGQHDTAANRNLTVDWAARYWHEQGCPKHKLVIGMPLYGRSFTLTTGNTGVGAPASPGAKGPYTGEAGYASYYEACQMINNGADVYFLEDQRVPYLVYGDQWLGYDNPKSLREKVRYVRDNGYGGAMVWALDLDDFNNAYCGAGKYPLLTAINDECSR</sequence>
<feature type="signal peptide" evidence="6">
    <location>
        <begin position="1"/>
        <end position="16"/>
    </location>
</feature>
<comment type="similarity">
    <text evidence="4">Belongs to the glycosyl hydrolase 18 family.</text>
</comment>
<dbReference type="CDD" id="cd02872">
    <property type="entry name" value="GH18_chitolectin_chitotriosidase"/>
    <property type="match status" value="1"/>
</dbReference>
<evidence type="ECO:0000256" key="4">
    <source>
        <dbReference type="RuleBase" id="RU004453"/>
    </source>
</evidence>
<protein>
    <submittedName>
        <fullName evidence="9">Chitinase-3-like protein 1</fullName>
    </submittedName>
</protein>
<dbReference type="Pfam" id="PF00704">
    <property type="entry name" value="Glyco_hydro_18"/>
    <property type="match status" value="1"/>
</dbReference>
<keyword evidence="8" id="KW-1185">Reference proteome</keyword>
<evidence type="ECO:0000313" key="9">
    <source>
        <dbReference type="RefSeq" id="XP_012945342.1"/>
    </source>
</evidence>
<proteinExistence type="inferred from homology"/>
<dbReference type="PROSITE" id="PS01095">
    <property type="entry name" value="GH18_1"/>
    <property type="match status" value="1"/>
</dbReference>
<dbReference type="InterPro" id="IPR017853">
    <property type="entry name" value="GH"/>
</dbReference>
<dbReference type="PANTHER" id="PTHR11177">
    <property type="entry name" value="CHITINASE"/>
    <property type="match status" value="1"/>
</dbReference>
<dbReference type="PANTHER" id="PTHR11177:SF317">
    <property type="entry name" value="CHITINASE 12-RELATED"/>
    <property type="match status" value="1"/>
</dbReference>
<keyword evidence="6" id="KW-0732">Signal</keyword>
<dbReference type="SUPFAM" id="SSF54556">
    <property type="entry name" value="Chitinase insertion domain"/>
    <property type="match status" value="1"/>
</dbReference>
<name>A0ABM1AD00_APLCA</name>
<reference evidence="9" key="1">
    <citation type="submission" date="2025-08" db="UniProtKB">
        <authorList>
            <consortium name="RefSeq"/>
        </authorList>
    </citation>
    <scope>IDENTIFICATION</scope>
</reference>
<dbReference type="InterPro" id="IPR029070">
    <property type="entry name" value="Chitinase_insertion_sf"/>
</dbReference>
<dbReference type="Proteomes" id="UP000694888">
    <property type="component" value="Unplaced"/>
</dbReference>
<feature type="chain" id="PRO_5045587111" evidence="6">
    <location>
        <begin position="17"/>
        <end position="436"/>
    </location>
</feature>
<evidence type="ECO:0000256" key="2">
    <source>
        <dbReference type="ARBA" id="ARBA00023295"/>
    </source>
</evidence>
<feature type="domain" description="GH18" evidence="7">
    <location>
        <begin position="64"/>
        <end position="436"/>
    </location>
</feature>